<feature type="binding site" evidence="9">
    <location>
        <position position="189"/>
    </location>
    <ligand>
        <name>substrate</name>
    </ligand>
</feature>
<feature type="domain" description="Fructose-1-6-bisphosphatase class I N-terminal" evidence="10">
    <location>
        <begin position="3"/>
        <end position="141"/>
    </location>
</feature>
<dbReference type="Gene3D" id="3.40.190.80">
    <property type="match status" value="1"/>
</dbReference>
<feature type="binding site" evidence="9">
    <location>
        <position position="85"/>
    </location>
    <ligand>
        <name>Mg(2+)</name>
        <dbReference type="ChEBI" id="CHEBI:18420"/>
        <label>1</label>
    </ligand>
</feature>
<evidence type="ECO:0000259" key="10">
    <source>
        <dbReference type="Pfam" id="PF00316"/>
    </source>
</evidence>
<dbReference type="Pfam" id="PF00316">
    <property type="entry name" value="FBPase"/>
    <property type="match status" value="1"/>
</dbReference>
<dbReference type="GO" id="GO:0042132">
    <property type="term" value="F:fructose 1,6-bisphosphate 1-phosphatase activity"/>
    <property type="evidence" value="ECO:0007669"/>
    <property type="project" value="UniProtKB-UniRule"/>
</dbReference>
<accession>A0A6L5WHW1</accession>
<evidence type="ECO:0000256" key="3">
    <source>
        <dbReference type="ARBA" id="ARBA00022490"/>
    </source>
</evidence>
<feature type="binding site" evidence="9">
    <location>
        <position position="220"/>
    </location>
    <ligand>
        <name>substrate</name>
    </ligand>
</feature>
<comment type="caution">
    <text evidence="9">Lacks conserved residue(s) required for the propagation of feature annotation.</text>
</comment>
<keyword evidence="7 9" id="KW-0119">Carbohydrate metabolism</keyword>
<dbReference type="GO" id="GO:0030388">
    <property type="term" value="P:fructose 1,6-bisphosphate metabolic process"/>
    <property type="evidence" value="ECO:0007669"/>
    <property type="project" value="TreeGrafter"/>
</dbReference>
<dbReference type="RefSeq" id="WP_154570299.1">
    <property type="nucleotide sequence ID" value="NZ_VWSJ01000006.1"/>
</dbReference>
<keyword evidence="3 9" id="KW-0963">Cytoplasm</keyword>
<dbReference type="InterPro" id="IPR023079">
    <property type="entry name" value="SBPase"/>
</dbReference>
<dbReference type="NCBIfam" id="NF006784">
    <property type="entry name" value="PRK09293.2-5"/>
    <property type="match status" value="1"/>
</dbReference>
<reference evidence="12 13" key="1">
    <citation type="submission" date="2019-09" db="EMBL/GenBank/DDBJ databases">
        <authorList>
            <person name="Silva M."/>
            <person name="Pereira G."/>
            <person name="Lopes-Da-Costa L."/>
            <person name="Silva E."/>
        </authorList>
    </citation>
    <scope>NUCLEOTIDE SEQUENCE [LARGE SCALE GENOMIC DNA]</scope>
    <source>
        <strain evidence="12 13">FMV-PI01</strain>
    </source>
</reference>
<evidence type="ECO:0000313" key="13">
    <source>
        <dbReference type="Proteomes" id="UP000476338"/>
    </source>
</evidence>
<comment type="catalytic activity">
    <reaction evidence="1 9">
        <text>beta-D-fructose 1,6-bisphosphate + H2O = beta-D-fructose 6-phosphate + phosphate</text>
        <dbReference type="Rhea" id="RHEA:11064"/>
        <dbReference type="ChEBI" id="CHEBI:15377"/>
        <dbReference type="ChEBI" id="CHEBI:32966"/>
        <dbReference type="ChEBI" id="CHEBI:43474"/>
        <dbReference type="ChEBI" id="CHEBI:57634"/>
        <dbReference type="EC" id="3.1.3.11"/>
    </reaction>
</comment>
<evidence type="ECO:0000259" key="11">
    <source>
        <dbReference type="Pfam" id="PF18913"/>
    </source>
</evidence>
<dbReference type="AlphaFoldDB" id="A0A6L5WHW1"/>
<evidence type="ECO:0000256" key="6">
    <source>
        <dbReference type="ARBA" id="ARBA00022842"/>
    </source>
</evidence>
<protein>
    <recommendedName>
        <fullName evidence="9">Fructose-1,6-bisphosphatase class 1</fullName>
        <shortName evidence="9">FBPase class 1</shortName>
        <ecNumber evidence="9">3.1.3.11</ecNumber>
    </recommendedName>
    <alternativeName>
        <fullName evidence="9">D-fructose-1,6-bisphosphate 1-phosphohydrolase class 1</fullName>
    </alternativeName>
</protein>
<name>A0A6L5WHW1_9BACT</name>
<gene>
    <name evidence="9" type="primary">fbp</name>
    <name evidence="12" type="ORF">F1B92_02295</name>
</gene>
<dbReference type="GO" id="GO:0005986">
    <property type="term" value="P:sucrose biosynthetic process"/>
    <property type="evidence" value="ECO:0007669"/>
    <property type="project" value="TreeGrafter"/>
</dbReference>
<feature type="binding site" evidence="9">
    <location>
        <begin position="86"/>
        <end position="89"/>
    </location>
    <ligand>
        <name>substrate</name>
    </ligand>
</feature>
<evidence type="ECO:0000256" key="5">
    <source>
        <dbReference type="ARBA" id="ARBA00022801"/>
    </source>
</evidence>
<dbReference type="Gene3D" id="3.30.540.10">
    <property type="entry name" value="Fructose-1,6-Bisphosphatase, subunit A, domain 1"/>
    <property type="match status" value="1"/>
</dbReference>
<feature type="binding site" evidence="9">
    <location>
        <position position="83"/>
    </location>
    <ligand>
        <name>Mg(2+)</name>
        <dbReference type="ChEBI" id="CHEBI:18420"/>
        <label>2</label>
    </ligand>
</feature>
<organism evidence="12 13">
    <name type="scientific">Campylobacter portucalensis</name>
    <dbReference type="NCBI Taxonomy" id="2608384"/>
    <lineage>
        <taxon>Bacteria</taxon>
        <taxon>Pseudomonadati</taxon>
        <taxon>Campylobacterota</taxon>
        <taxon>Epsilonproteobacteria</taxon>
        <taxon>Campylobacterales</taxon>
        <taxon>Campylobacteraceae</taxon>
        <taxon>Campylobacter</taxon>
    </lineage>
</organism>
<comment type="similarity">
    <text evidence="2 9">Belongs to the FBPase class 1 family.</text>
</comment>
<comment type="pathway">
    <text evidence="8">Carbohydrate biosynthesis.</text>
</comment>
<dbReference type="GO" id="GO:0006000">
    <property type="term" value="P:fructose metabolic process"/>
    <property type="evidence" value="ECO:0007669"/>
    <property type="project" value="TreeGrafter"/>
</dbReference>
<dbReference type="PIRSF" id="PIRSF000904">
    <property type="entry name" value="FBPtase_SBPase"/>
    <property type="match status" value="1"/>
</dbReference>
<dbReference type="EMBL" id="VWSJ01000006">
    <property type="protein sequence ID" value="MSN96032.1"/>
    <property type="molecule type" value="Genomic_DNA"/>
</dbReference>
<dbReference type="InterPro" id="IPR033391">
    <property type="entry name" value="FBPase_N"/>
</dbReference>
<dbReference type="PANTHER" id="PTHR11556">
    <property type="entry name" value="FRUCTOSE-1,6-BISPHOSPHATASE-RELATED"/>
    <property type="match status" value="1"/>
</dbReference>
<proteinExistence type="inferred from homology"/>
<comment type="subcellular location">
    <subcellularLocation>
        <location evidence="9">Cytoplasm</location>
    </subcellularLocation>
</comment>
<feature type="domain" description="Fructose-1-6-bisphosphatase class 1 C-terminal" evidence="11">
    <location>
        <begin position="154"/>
        <end position="278"/>
    </location>
</feature>
<feature type="binding site" evidence="9">
    <location>
        <position position="64"/>
    </location>
    <ligand>
        <name>Mg(2+)</name>
        <dbReference type="ChEBI" id="CHEBI:18420"/>
        <label>1</label>
    </ligand>
</feature>
<dbReference type="EC" id="3.1.3.11" evidence="9"/>
<keyword evidence="6 9" id="KW-0460">Magnesium</keyword>
<dbReference type="SUPFAM" id="SSF56655">
    <property type="entry name" value="Carbohydrate phosphatase"/>
    <property type="match status" value="1"/>
</dbReference>
<dbReference type="GO" id="GO:0000287">
    <property type="term" value="F:magnesium ion binding"/>
    <property type="evidence" value="ECO:0007669"/>
    <property type="project" value="UniProtKB-UniRule"/>
</dbReference>
<reference evidence="12 13" key="2">
    <citation type="submission" date="2020-03" db="EMBL/GenBank/DDBJ databases">
        <title>Campylobacter portucalensis sp. nov., a new species of Campylobacter isolated from the reproductive tract of bulls.</title>
        <authorList>
            <person name="Silva M.F."/>
            <person name="Pereira G."/>
            <person name="Carneiro C."/>
            <person name="Hemphill A."/>
            <person name="Mateus L."/>
            <person name="Lopes-Da-Costa L."/>
            <person name="Silva E."/>
        </authorList>
    </citation>
    <scope>NUCLEOTIDE SEQUENCE [LARGE SCALE GENOMIC DNA]</scope>
    <source>
        <strain evidence="12 13">FMV-PI01</strain>
    </source>
</reference>
<feature type="binding site" evidence="9">
    <location>
        <position position="226"/>
    </location>
    <ligand>
        <name>Mg(2+)</name>
        <dbReference type="ChEBI" id="CHEBI:18420"/>
        <label>2</label>
    </ligand>
</feature>
<dbReference type="GO" id="GO:0005829">
    <property type="term" value="C:cytosol"/>
    <property type="evidence" value="ECO:0007669"/>
    <property type="project" value="TreeGrafter"/>
</dbReference>
<keyword evidence="5 9" id="KW-0378">Hydrolase</keyword>
<dbReference type="HAMAP" id="MF_01855">
    <property type="entry name" value="FBPase_class1"/>
    <property type="match status" value="1"/>
</dbReference>
<feature type="binding site" evidence="9">
    <location>
        <position position="83"/>
    </location>
    <ligand>
        <name>Mg(2+)</name>
        <dbReference type="ChEBI" id="CHEBI:18420"/>
        <label>1</label>
    </ligand>
</feature>
<keyword evidence="13" id="KW-1185">Reference proteome</keyword>
<dbReference type="GO" id="GO:0006002">
    <property type="term" value="P:fructose 6-phosphate metabolic process"/>
    <property type="evidence" value="ECO:0007669"/>
    <property type="project" value="TreeGrafter"/>
</dbReference>
<evidence type="ECO:0000256" key="8">
    <source>
        <dbReference type="ARBA" id="ARBA00024331"/>
    </source>
</evidence>
<evidence type="ECO:0000256" key="1">
    <source>
        <dbReference type="ARBA" id="ARBA00001273"/>
    </source>
</evidence>
<keyword evidence="4 9" id="KW-0479">Metal-binding</keyword>
<evidence type="ECO:0000256" key="2">
    <source>
        <dbReference type="ARBA" id="ARBA00010941"/>
    </source>
</evidence>
<evidence type="ECO:0000256" key="7">
    <source>
        <dbReference type="ARBA" id="ARBA00023277"/>
    </source>
</evidence>
<dbReference type="Proteomes" id="UP000476338">
    <property type="component" value="Unassembled WGS sequence"/>
</dbReference>
<dbReference type="InterPro" id="IPR000146">
    <property type="entry name" value="FBPase_class-1"/>
</dbReference>
<sequence>MDNILNAIKECAKEISQMLKYCDFGYSNTINKTGDTQLKLDVLSDEIISKKLSKLDNIKALISEEKDEILNLNENAKFIVAYDPLDGSSLVDVNFSVGSIFGIYDSKISPKNLVASLYFVYGPRLEMVFCLDKPYLFRLDENSEFIKIKELKLTQKGKINATGGSQWEWSDTHKSLIQNLFNEKYRLRYSGAMVADLHQILLKGGGLFSYPSTTNAPNGKLRVVFEILPFAYIFEKAGGFTSDGFLDTLFNLEISSIHQTSPCFFGSKFEIQKVRKFYLGEINESN</sequence>
<evidence type="ECO:0000256" key="4">
    <source>
        <dbReference type="ARBA" id="ARBA00022723"/>
    </source>
</evidence>
<dbReference type="GO" id="GO:0006094">
    <property type="term" value="P:gluconeogenesis"/>
    <property type="evidence" value="ECO:0007669"/>
    <property type="project" value="UniProtKB-UniRule"/>
</dbReference>
<comment type="caution">
    <text evidence="12">The sequence shown here is derived from an EMBL/GenBank/DDBJ whole genome shotgun (WGS) entry which is preliminary data.</text>
</comment>
<dbReference type="InterPro" id="IPR028343">
    <property type="entry name" value="FBPtase"/>
</dbReference>
<dbReference type="PIRSF" id="PIRSF500210">
    <property type="entry name" value="FBPtase"/>
    <property type="match status" value="1"/>
</dbReference>
<evidence type="ECO:0000256" key="9">
    <source>
        <dbReference type="HAMAP-Rule" id="MF_01855"/>
    </source>
</evidence>
<feature type="binding site" evidence="9">
    <location>
        <position position="86"/>
    </location>
    <ligand>
        <name>Mg(2+)</name>
        <dbReference type="ChEBI" id="CHEBI:18420"/>
        <label>2</label>
    </ligand>
</feature>
<comment type="subunit">
    <text evidence="9">Homotetramer.</text>
</comment>
<dbReference type="Pfam" id="PF18913">
    <property type="entry name" value="FBPase_C"/>
    <property type="match status" value="1"/>
</dbReference>
<dbReference type="PANTHER" id="PTHR11556:SF35">
    <property type="entry name" value="SEDOHEPTULOSE-1,7-BISPHOSPHATASE, CHLOROPLASTIC"/>
    <property type="match status" value="1"/>
</dbReference>
<dbReference type="InterPro" id="IPR044015">
    <property type="entry name" value="FBPase_C_dom"/>
</dbReference>
<dbReference type="NCBIfam" id="NF006782">
    <property type="entry name" value="PRK09293.2-3"/>
    <property type="match status" value="1"/>
</dbReference>
<dbReference type="PRINTS" id="PR01958">
    <property type="entry name" value="S17BPHPHTASE"/>
</dbReference>
<evidence type="ECO:0000313" key="12">
    <source>
        <dbReference type="EMBL" id="MSN96032.1"/>
    </source>
</evidence>
<comment type="cofactor">
    <cofactor evidence="9">
        <name>Mg(2+)</name>
        <dbReference type="ChEBI" id="CHEBI:18420"/>
    </cofactor>
    <text evidence="9">Binds 2 magnesium ions per subunit.</text>
</comment>